<evidence type="ECO:0000256" key="1">
    <source>
        <dbReference type="SAM" id="Phobius"/>
    </source>
</evidence>
<keyword evidence="1" id="KW-0472">Membrane</keyword>
<sequence length="234" mass="27174">MKNLNSRRGKHIRWDLLCREFWEAIKTAEPDGSNYQQLNFLLQQLSPRDHEEDFRYMLLYLQSYVKTKAAEGKQEEKEHLLRQLVHCILKVWFCAGVANPLISWEKVTHAVGIEAEWKNLQNTVITEACAAIQQAPREFKASGIFSGACTAGVDKTSNIHYDCTGYILRARLQNGAPNYKKEGWVNIRNINIPPKSISVWLRALPIIPLLILAVILWHIWDRECPDSFFSRRRR</sequence>
<dbReference type="GeneID" id="20037747"/>
<dbReference type="Proteomes" id="UP000030640">
    <property type="component" value="Unassembled WGS sequence"/>
</dbReference>
<evidence type="ECO:0000313" key="2">
    <source>
        <dbReference type="EMBL" id="EUD67323.1"/>
    </source>
</evidence>
<proteinExistence type="predicted"/>
<protein>
    <submittedName>
        <fullName evidence="2">Uncharacterized protein</fullName>
    </submittedName>
</protein>
<accession>W7A7Q7</accession>
<keyword evidence="1" id="KW-0812">Transmembrane</keyword>
<dbReference type="AlphaFoldDB" id="W7A7Q7"/>
<dbReference type="EMBL" id="KI965467">
    <property type="protein sequence ID" value="EUD67323.1"/>
    <property type="molecule type" value="Genomic_DNA"/>
</dbReference>
<keyword evidence="1" id="KW-1133">Transmembrane helix</keyword>
<evidence type="ECO:0000313" key="3">
    <source>
        <dbReference type="Proteomes" id="UP000030640"/>
    </source>
</evidence>
<reference evidence="2 3" key="1">
    <citation type="submission" date="2013-02" db="EMBL/GenBank/DDBJ databases">
        <title>The Genome Sequence of Plasmodium inui San Antonio 1.</title>
        <authorList>
            <consortium name="The Broad Institute Genome Sequencing Platform"/>
            <consortium name="The Broad Institute Genome Sequencing Center for Infectious Disease"/>
            <person name="Neafsey D."/>
            <person name="Cheeseman I."/>
            <person name="Volkman S."/>
            <person name="Adams J."/>
            <person name="Walker B."/>
            <person name="Young S.K."/>
            <person name="Zeng Q."/>
            <person name="Gargeya S."/>
            <person name="Fitzgerald M."/>
            <person name="Haas B."/>
            <person name="Abouelleil A."/>
            <person name="Alvarado L."/>
            <person name="Arachchi H.M."/>
            <person name="Berlin A.M."/>
            <person name="Chapman S.B."/>
            <person name="Dewar J."/>
            <person name="Goldberg J."/>
            <person name="Griggs A."/>
            <person name="Gujja S."/>
            <person name="Hansen M."/>
            <person name="Howarth C."/>
            <person name="Imamovic A."/>
            <person name="Larimer J."/>
            <person name="McCowan C."/>
            <person name="Murphy C."/>
            <person name="Neiman D."/>
            <person name="Pearson M."/>
            <person name="Priest M."/>
            <person name="Roberts A."/>
            <person name="Saif S."/>
            <person name="Shea T."/>
            <person name="Sisk P."/>
            <person name="Sykes S."/>
            <person name="Wortman J."/>
            <person name="Nusbaum C."/>
            <person name="Birren B."/>
        </authorList>
    </citation>
    <scope>NUCLEOTIDE SEQUENCE [LARGE SCALE GENOMIC DNA]</scope>
    <source>
        <strain evidence="2 3">San Antonio 1</strain>
    </source>
</reference>
<dbReference type="RefSeq" id="XP_008816294.1">
    <property type="nucleotide sequence ID" value="XM_008818072.1"/>
</dbReference>
<organism evidence="2 3">
    <name type="scientific">Plasmodium inui San Antonio 1</name>
    <dbReference type="NCBI Taxonomy" id="1237626"/>
    <lineage>
        <taxon>Eukaryota</taxon>
        <taxon>Sar</taxon>
        <taxon>Alveolata</taxon>
        <taxon>Apicomplexa</taxon>
        <taxon>Aconoidasida</taxon>
        <taxon>Haemosporida</taxon>
        <taxon>Plasmodiidae</taxon>
        <taxon>Plasmodium</taxon>
        <taxon>Plasmodium (Plasmodium)</taxon>
    </lineage>
</organism>
<keyword evidence="3" id="KW-1185">Reference proteome</keyword>
<feature type="transmembrane region" description="Helical" evidence="1">
    <location>
        <begin position="199"/>
        <end position="220"/>
    </location>
</feature>
<gene>
    <name evidence="2" type="ORF">C922_02473</name>
</gene>
<dbReference type="VEuPathDB" id="PlasmoDB:C922_02473"/>
<name>W7A7Q7_9APIC</name>